<evidence type="ECO:0000313" key="3">
    <source>
        <dbReference type="Proteomes" id="UP000500870"/>
    </source>
</evidence>
<organism evidence="2 3">
    <name type="scientific">Agrobacterium pusense</name>
    <dbReference type="NCBI Taxonomy" id="648995"/>
    <lineage>
        <taxon>Bacteria</taxon>
        <taxon>Pseudomonadati</taxon>
        <taxon>Pseudomonadota</taxon>
        <taxon>Alphaproteobacteria</taxon>
        <taxon>Hyphomicrobiales</taxon>
        <taxon>Rhizobiaceae</taxon>
        <taxon>Rhizobium/Agrobacterium group</taxon>
        <taxon>Agrobacterium</taxon>
    </lineage>
</organism>
<protein>
    <submittedName>
        <fullName evidence="2">GNAT family N-acetyltransferase</fullName>
    </submittedName>
</protein>
<feature type="domain" description="N-acetyltransferase" evidence="1">
    <location>
        <begin position="88"/>
        <end position="239"/>
    </location>
</feature>
<dbReference type="Gene3D" id="3.40.630.30">
    <property type="match status" value="1"/>
</dbReference>
<name>A0A6H0ZJW2_9HYPH</name>
<accession>A0A6H0ZJW2</accession>
<evidence type="ECO:0000313" key="2">
    <source>
        <dbReference type="EMBL" id="QIX21125.1"/>
    </source>
</evidence>
<dbReference type="RefSeq" id="WP_052114186.1">
    <property type="nucleotide sequence ID" value="NZ_CP050898.1"/>
</dbReference>
<proteinExistence type="predicted"/>
<dbReference type="Pfam" id="PF00583">
    <property type="entry name" value="Acetyltransf_1"/>
    <property type="match status" value="1"/>
</dbReference>
<dbReference type="GO" id="GO:0016747">
    <property type="term" value="F:acyltransferase activity, transferring groups other than amino-acyl groups"/>
    <property type="evidence" value="ECO:0007669"/>
    <property type="project" value="InterPro"/>
</dbReference>
<dbReference type="InterPro" id="IPR000182">
    <property type="entry name" value="GNAT_dom"/>
</dbReference>
<evidence type="ECO:0000259" key="1">
    <source>
        <dbReference type="PROSITE" id="PS51186"/>
    </source>
</evidence>
<reference evidence="2 3" key="1">
    <citation type="submission" date="2020-04" db="EMBL/GenBank/DDBJ databases">
        <title>FDA dAtabase for Regulatory Grade micrObial Sequences (FDA-ARGOS): Supporting development and validation of Infectious Disease Dx tests.</title>
        <authorList>
            <person name="Sciortino C."/>
            <person name="Tallon L."/>
            <person name="Sadzewicz L."/>
            <person name="Vavikolanu K."/>
            <person name="Mehta A."/>
            <person name="Aluvathingal J."/>
            <person name="Nadendla S."/>
            <person name="Nandy P."/>
            <person name="Geyer C."/>
            <person name="Yan Y."/>
            <person name="Sichtig H."/>
        </authorList>
    </citation>
    <scope>NUCLEOTIDE SEQUENCE [LARGE SCALE GENOMIC DNA]</scope>
    <source>
        <strain evidence="2 3">FDAARGOS_633</strain>
    </source>
</reference>
<dbReference type="InterPro" id="IPR016181">
    <property type="entry name" value="Acyl_CoA_acyltransferase"/>
</dbReference>
<dbReference type="CDD" id="cd04301">
    <property type="entry name" value="NAT_SF"/>
    <property type="match status" value="1"/>
</dbReference>
<sequence>MAALFFCPQRPTQVNRNVVMRRYQGRRKSPLGCGIKIRQSEQNKWYDRICPICFVTSKGLFAGGILTTEWVVNFSLDAASVADMSAVQNMMQLYTHDFSEFWAGTPRGELGQDGRFPDYPIAPYFECPRWSAFLFKIDDKPVGFALINDKGHSALPTEYSVGEFFIVRKYRGQGLGLIAAQRLFHRYPGAWEVAVARKNTTALVFWQGAIRKCAAEGSVSELDWNRPEWNGAIFRFRICA</sequence>
<dbReference type="EMBL" id="CP050898">
    <property type="protein sequence ID" value="QIX21125.1"/>
    <property type="molecule type" value="Genomic_DNA"/>
</dbReference>
<dbReference type="SUPFAM" id="SSF55729">
    <property type="entry name" value="Acyl-CoA N-acyltransferases (Nat)"/>
    <property type="match status" value="1"/>
</dbReference>
<dbReference type="Proteomes" id="UP000500870">
    <property type="component" value="Chromosome 1"/>
</dbReference>
<dbReference type="AlphaFoldDB" id="A0A6H0ZJW2"/>
<dbReference type="PROSITE" id="PS51186">
    <property type="entry name" value="GNAT"/>
    <property type="match status" value="1"/>
</dbReference>
<gene>
    <name evidence="2" type="ORF">FOB41_08250</name>
</gene>
<keyword evidence="2" id="KW-0808">Transferase</keyword>